<dbReference type="InParanoid" id="A0A2K3E3E1"/>
<dbReference type="EMBL" id="CM008963">
    <property type="protein sequence ID" value="PNW87305.1"/>
    <property type="molecule type" value="Genomic_DNA"/>
</dbReference>
<dbReference type="GO" id="GO:0009341">
    <property type="term" value="C:beta-galactosidase complex"/>
    <property type="evidence" value="ECO:0007669"/>
    <property type="project" value="InterPro"/>
</dbReference>
<evidence type="ECO:0000313" key="5">
    <source>
        <dbReference type="Proteomes" id="UP000006906"/>
    </source>
</evidence>
<dbReference type="Pfam" id="PF02449">
    <property type="entry name" value="Glyco_hydro_42"/>
    <property type="match status" value="1"/>
</dbReference>
<organism evidence="4 5">
    <name type="scientific">Chlamydomonas reinhardtii</name>
    <name type="common">Chlamydomonas smithii</name>
    <dbReference type="NCBI Taxonomy" id="3055"/>
    <lineage>
        <taxon>Eukaryota</taxon>
        <taxon>Viridiplantae</taxon>
        <taxon>Chlorophyta</taxon>
        <taxon>core chlorophytes</taxon>
        <taxon>Chlorophyceae</taxon>
        <taxon>CS clade</taxon>
        <taxon>Chlamydomonadales</taxon>
        <taxon>Chlamydomonadaceae</taxon>
        <taxon>Chlamydomonas</taxon>
    </lineage>
</organism>
<reference evidence="4 5" key="1">
    <citation type="journal article" date="2007" name="Science">
        <title>The Chlamydomonas genome reveals the evolution of key animal and plant functions.</title>
        <authorList>
            <person name="Merchant S.S."/>
            <person name="Prochnik S.E."/>
            <person name="Vallon O."/>
            <person name="Harris E.H."/>
            <person name="Karpowicz S.J."/>
            <person name="Witman G.B."/>
            <person name="Terry A."/>
            <person name="Salamov A."/>
            <person name="Fritz-Laylin L.K."/>
            <person name="Marechal-Drouard L."/>
            <person name="Marshall W.F."/>
            <person name="Qu L.H."/>
            <person name="Nelson D.R."/>
            <person name="Sanderfoot A.A."/>
            <person name="Spalding M.H."/>
            <person name="Kapitonov V.V."/>
            <person name="Ren Q."/>
            <person name="Ferris P."/>
            <person name="Lindquist E."/>
            <person name="Shapiro H."/>
            <person name="Lucas S.M."/>
            <person name="Grimwood J."/>
            <person name="Schmutz J."/>
            <person name="Cardol P."/>
            <person name="Cerutti H."/>
            <person name="Chanfreau G."/>
            <person name="Chen C.L."/>
            <person name="Cognat V."/>
            <person name="Croft M.T."/>
            <person name="Dent R."/>
            <person name="Dutcher S."/>
            <person name="Fernandez E."/>
            <person name="Fukuzawa H."/>
            <person name="Gonzalez-Ballester D."/>
            <person name="Gonzalez-Halphen D."/>
            <person name="Hallmann A."/>
            <person name="Hanikenne M."/>
            <person name="Hippler M."/>
            <person name="Inwood W."/>
            <person name="Jabbari K."/>
            <person name="Kalanon M."/>
            <person name="Kuras R."/>
            <person name="Lefebvre P.A."/>
            <person name="Lemaire S.D."/>
            <person name="Lobanov A.V."/>
            <person name="Lohr M."/>
            <person name="Manuell A."/>
            <person name="Meier I."/>
            <person name="Mets L."/>
            <person name="Mittag M."/>
            <person name="Mittelmeier T."/>
            <person name="Moroney J.V."/>
            <person name="Moseley J."/>
            <person name="Napoli C."/>
            <person name="Nedelcu A.M."/>
            <person name="Niyogi K."/>
            <person name="Novoselov S.V."/>
            <person name="Paulsen I.T."/>
            <person name="Pazour G."/>
            <person name="Purton S."/>
            <person name="Ral J.P."/>
            <person name="Riano-Pachon D.M."/>
            <person name="Riekhof W."/>
            <person name="Rymarquis L."/>
            <person name="Schroda M."/>
            <person name="Stern D."/>
            <person name="Umen J."/>
            <person name="Willows R."/>
            <person name="Wilson N."/>
            <person name="Zimmer S.L."/>
            <person name="Allmer J."/>
            <person name="Balk J."/>
            <person name="Bisova K."/>
            <person name="Chen C.J."/>
            <person name="Elias M."/>
            <person name="Gendler K."/>
            <person name="Hauser C."/>
            <person name="Lamb M.R."/>
            <person name="Ledford H."/>
            <person name="Long J.C."/>
            <person name="Minagawa J."/>
            <person name="Page M.D."/>
            <person name="Pan J."/>
            <person name="Pootakham W."/>
            <person name="Roje S."/>
            <person name="Rose A."/>
            <person name="Stahlberg E."/>
            <person name="Terauchi A.M."/>
            <person name="Yang P."/>
            <person name="Ball S."/>
            <person name="Bowler C."/>
            <person name="Dieckmann C.L."/>
            <person name="Gladyshev V.N."/>
            <person name="Green P."/>
            <person name="Jorgensen R."/>
            <person name="Mayfield S."/>
            <person name="Mueller-Roeber B."/>
            <person name="Rajamani S."/>
            <person name="Sayre R.T."/>
            <person name="Brokstein P."/>
            <person name="Dubchak I."/>
            <person name="Goodstein D."/>
            <person name="Hornick L."/>
            <person name="Huang Y.W."/>
            <person name="Jhaveri J."/>
            <person name="Luo Y."/>
            <person name="Martinez D."/>
            <person name="Ngau W.C."/>
            <person name="Otillar B."/>
            <person name="Poliakov A."/>
            <person name="Porter A."/>
            <person name="Szajkowski L."/>
            <person name="Werner G."/>
            <person name="Zhou K."/>
            <person name="Grigoriev I.V."/>
            <person name="Rokhsar D.S."/>
            <person name="Grossman A.R."/>
        </authorList>
    </citation>
    <scope>NUCLEOTIDE SEQUENCE [LARGE SCALE GENOMIC DNA]</scope>
    <source>
        <strain evidence="5">CC-503</strain>
    </source>
</reference>
<keyword evidence="5" id="KW-1185">Reference proteome</keyword>
<gene>
    <name evidence="4" type="ORF">CHLRE_02g117250v5</name>
</gene>
<dbReference type="PANTHER" id="PTHR36447">
    <property type="entry name" value="BETA-GALACTOSIDASE GANA"/>
    <property type="match status" value="1"/>
</dbReference>
<evidence type="ECO:0000313" key="4">
    <source>
        <dbReference type="EMBL" id="PNW87305.1"/>
    </source>
</evidence>
<dbReference type="InterPro" id="IPR003476">
    <property type="entry name" value="Glyco_hydro_42"/>
</dbReference>
<dbReference type="AlphaFoldDB" id="A0A2K3E3E1"/>
<dbReference type="RefSeq" id="XP_042927627.1">
    <property type="nucleotide sequence ID" value="XM_043059992.1"/>
</dbReference>
<dbReference type="ExpressionAtlas" id="A0A2K3E3E1">
    <property type="expression patterns" value="baseline and differential"/>
</dbReference>
<dbReference type="OrthoDB" id="524207at2759"/>
<evidence type="ECO:0000256" key="1">
    <source>
        <dbReference type="ARBA" id="ARBA00022801"/>
    </source>
</evidence>
<dbReference type="GO" id="GO:0004565">
    <property type="term" value="F:beta-galactosidase activity"/>
    <property type="evidence" value="ECO:0007669"/>
    <property type="project" value="InterPro"/>
</dbReference>
<dbReference type="Gramene" id="PNW87305">
    <property type="protein sequence ID" value="PNW87305"/>
    <property type="gene ID" value="CHLRE_02g117250v5"/>
</dbReference>
<sequence>MNGVKSVRKFKPNDTFGEPSVRKRLAKPWVTFVDDVEFGTIFHLELLMFYKAMEAPDVRQTDKLVATLKQMQATGIKTVVYSISWQWAEPEPGKVRTEYISWLLDAACKNTGLQVDLIVDLLNPPDWFWRQYPDARPLDSDGRNYTRMSWFHPQGNKAALTLLSSVATHLASNYPGCAKAIQPVYNNEYEAKYTQEYDSFQDYGPYALAEYRRWLQAKTQDVNVINLRWGKRYKTWDEVRPPALHSGDFQGVDFSADYWDFVRFREEFGAAHYNKACATVHAAGLMCFHHFPEFFTVIDAMYGATMFRLIASSPFTDFVIMDSNFMTPYGTVMNPHKLRVYISAAHAYGKPVYFEAAVERFKDFDLLASGFYNSMLAGADNIGITNWHTRVDMNASLTKAMHTAPTCGSCEVVGVFLHLQSCAAYHGLQWKWARKDPLHDMVEELAEKLHDGDCGTDIAVYIELDKFLADMGSFSRAVFVEPLVLWGTAEMDNYIKVKSALEKLPHTIMHMPTNVTSGPQLMVLADL</sequence>
<dbReference type="InterPro" id="IPR013529">
    <property type="entry name" value="Glyco_hydro_42_N"/>
</dbReference>
<feature type="domain" description="Glycoside hydrolase family 42 N-terminal" evidence="3">
    <location>
        <begin position="60"/>
        <end position="281"/>
    </location>
</feature>
<dbReference type="GeneID" id="5725190"/>
<evidence type="ECO:0000259" key="3">
    <source>
        <dbReference type="Pfam" id="PF02449"/>
    </source>
</evidence>
<dbReference type="KEGG" id="cre:CHLRE_02g117250v5"/>
<protein>
    <recommendedName>
        <fullName evidence="3">Glycoside hydrolase family 42 N-terminal domain-containing protein</fullName>
    </recommendedName>
</protein>
<proteinExistence type="predicted"/>
<keyword evidence="2" id="KW-0326">Glycosidase</keyword>
<dbReference type="SUPFAM" id="SSF51445">
    <property type="entry name" value="(Trans)glycosidases"/>
    <property type="match status" value="1"/>
</dbReference>
<dbReference type="PaxDb" id="3055-EDP07333"/>
<accession>A0A2K3E3E1</accession>
<dbReference type="Proteomes" id="UP000006906">
    <property type="component" value="Chromosome 2"/>
</dbReference>
<dbReference type="Gene3D" id="3.20.20.80">
    <property type="entry name" value="Glycosidases"/>
    <property type="match status" value="1"/>
</dbReference>
<dbReference type="InterPro" id="IPR017853">
    <property type="entry name" value="GH"/>
</dbReference>
<evidence type="ECO:0000256" key="2">
    <source>
        <dbReference type="ARBA" id="ARBA00023295"/>
    </source>
</evidence>
<dbReference type="PANTHER" id="PTHR36447:SF1">
    <property type="entry name" value="BETA-GALACTOSIDASE GANA"/>
    <property type="match status" value="1"/>
</dbReference>
<name>A0A2K3E3E1_CHLRE</name>
<keyword evidence="1" id="KW-0378">Hydrolase</keyword>
<dbReference type="GO" id="GO:0005975">
    <property type="term" value="P:carbohydrate metabolic process"/>
    <property type="evidence" value="ECO:0007669"/>
    <property type="project" value="InterPro"/>
</dbReference>